<dbReference type="Proteomes" id="UP001530293">
    <property type="component" value="Unassembled WGS sequence"/>
</dbReference>
<comment type="caution">
    <text evidence="1">The sequence shown here is derived from an EMBL/GenBank/DDBJ whole genome shotgun (WGS) entry which is preliminary data.</text>
</comment>
<gene>
    <name evidence="1" type="ORF">ACHAWU_009050</name>
</gene>
<evidence type="ECO:0000313" key="2">
    <source>
        <dbReference type="Proteomes" id="UP001530293"/>
    </source>
</evidence>
<accession>A0ABD3MCQ6</accession>
<dbReference type="AlphaFoldDB" id="A0ABD3MCQ6"/>
<organism evidence="1 2">
    <name type="scientific">Discostella pseudostelligera</name>
    <dbReference type="NCBI Taxonomy" id="259834"/>
    <lineage>
        <taxon>Eukaryota</taxon>
        <taxon>Sar</taxon>
        <taxon>Stramenopiles</taxon>
        <taxon>Ochrophyta</taxon>
        <taxon>Bacillariophyta</taxon>
        <taxon>Coscinodiscophyceae</taxon>
        <taxon>Thalassiosirophycidae</taxon>
        <taxon>Stephanodiscales</taxon>
        <taxon>Stephanodiscaceae</taxon>
        <taxon>Discostella</taxon>
    </lineage>
</organism>
<name>A0ABD3MCQ6_9STRA</name>
<proteinExistence type="predicted"/>
<protein>
    <submittedName>
        <fullName evidence="1">Uncharacterized protein</fullName>
    </submittedName>
</protein>
<reference evidence="1 2" key="1">
    <citation type="submission" date="2024-10" db="EMBL/GenBank/DDBJ databases">
        <title>Updated reference genomes for cyclostephanoid diatoms.</title>
        <authorList>
            <person name="Roberts W.R."/>
            <person name="Alverson A.J."/>
        </authorList>
    </citation>
    <scope>NUCLEOTIDE SEQUENCE [LARGE SCALE GENOMIC DNA]</scope>
    <source>
        <strain evidence="1 2">AJA232-27</strain>
    </source>
</reference>
<dbReference type="EMBL" id="JALLBG020000146">
    <property type="protein sequence ID" value="KAL3761885.1"/>
    <property type="molecule type" value="Genomic_DNA"/>
</dbReference>
<keyword evidence="2" id="KW-1185">Reference proteome</keyword>
<sequence length="61" mass="6585">MDDDEIHLRRSSEEVEALLSYYGENDFKRSLKEFNSSSSSSVANVDVASSSASALLAVGGR</sequence>
<evidence type="ECO:0000313" key="1">
    <source>
        <dbReference type="EMBL" id="KAL3761885.1"/>
    </source>
</evidence>